<evidence type="ECO:0000313" key="22">
    <source>
        <dbReference type="Proteomes" id="UP000694701"/>
    </source>
</evidence>
<evidence type="ECO:0000256" key="6">
    <source>
        <dbReference type="ARBA" id="ARBA00022737"/>
    </source>
</evidence>
<keyword evidence="8 16" id="KW-0130">Cell adhesion</keyword>
<evidence type="ECO:0000259" key="18">
    <source>
        <dbReference type="Pfam" id="PF08441"/>
    </source>
</evidence>
<dbReference type="Pfam" id="PF20805">
    <property type="entry name" value="Integrin_A_Ig_2"/>
    <property type="match status" value="1"/>
</dbReference>
<dbReference type="GO" id="GO:0005178">
    <property type="term" value="F:integrin binding"/>
    <property type="evidence" value="ECO:0007669"/>
    <property type="project" value="TreeGrafter"/>
</dbReference>
<dbReference type="PANTHER" id="PTHR23220">
    <property type="entry name" value="INTEGRIN ALPHA"/>
    <property type="match status" value="1"/>
</dbReference>
<feature type="repeat" description="FG-GAP" evidence="15">
    <location>
        <begin position="111"/>
        <end position="172"/>
    </location>
</feature>
<evidence type="ECO:0000259" key="19">
    <source>
        <dbReference type="Pfam" id="PF20805"/>
    </source>
</evidence>
<dbReference type="Gene3D" id="2.130.10.130">
    <property type="entry name" value="Integrin alpha, N-terminal"/>
    <property type="match status" value="2"/>
</dbReference>
<evidence type="ECO:0000256" key="9">
    <source>
        <dbReference type="ARBA" id="ARBA00022989"/>
    </source>
</evidence>
<comment type="subcellular location">
    <subcellularLocation>
        <location evidence="1 16">Membrane</location>
        <topology evidence="1 16">Single-pass type I membrane protein</topology>
    </subcellularLocation>
</comment>
<dbReference type="PROSITE" id="PS00242">
    <property type="entry name" value="INTEGRIN_ALPHA"/>
    <property type="match status" value="1"/>
</dbReference>
<dbReference type="SUPFAM" id="SSF69318">
    <property type="entry name" value="Integrin alpha N-terminal domain"/>
    <property type="match status" value="1"/>
</dbReference>
<dbReference type="InterPro" id="IPR032695">
    <property type="entry name" value="Integrin_dom_sf"/>
</dbReference>
<dbReference type="GO" id="GO:0033627">
    <property type="term" value="P:cell adhesion mediated by integrin"/>
    <property type="evidence" value="ECO:0007669"/>
    <property type="project" value="TreeGrafter"/>
</dbReference>
<keyword evidence="7" id="KW-0106">Calcium</keyword>
<feature type="repeat" description="FG-GAP" evidence="15">
    <location>
        <begin position="27"/>
        <end position="94"/>
    </location>
</feature>
<evidence type="ECO:0000256" key="3">
    <source>
        <dbReference type="ARBA" id="ARBA00022692"/>
    </source>
</evidence>
<dbReference type="InterPro" id="IPR000413">
    <property type="entry name" value="Integrin_alpha"/>
</dbReference>
<dbReference type="PRINTS" id="PR01185">
    <property type="entry name" value="INTEGRINA"/>
</dbReference>
<feature type="domain" description="Integrin alpha third immunoglobulin-like" evidence="20">
    <location>
        <begin position="714"/>
        <end position="877"/>
    </location>
</feature>
<name>A0A8C2ICF5_CYPCA</name>
<evidence type="ECO:0000256" key="10">
    <source>
        <dbReference type="ARBA" id="ARBA00023037"/>
    </source>
</evidence>
<dbReference type="Pfam" id="PF00357">
    <property type="entry name" value="Integrin_alpha"/>
    <property type="match status" value="1"/>
</dbReference>
<evidence type="ECO:0000256" key="7">
    <source>
        <dbReference type="ARBA" id="ARBA00022837"/>
    </source>
</evidence>
<keyword evidence="6" id="KW-0677">Repeat</keyword>
<keyword evidence="11 16" id="KW-0472">Membrane</keyword>
<dbReference type="Gene3D" id="2.60.40.1510">
    <property type="entry name" value="ntegrin, alpha v. Chain A, domain 3"/>
    <property type="match status" value="1"/>
</dbReference>
<dbReference type="InterPro" id="IPR048285">
    <property type="entry name" value="Integrin_alpha_Ig-like_2"/>
</dbReference>
<dbReference type="PROSITE" id="PS51470">
    <property type="entry name" value="FG_GAP"/>
    <property type="match status" value="4"/>
</dbReference>
<evidence type="ECO:0000256" key="8">
    <source>
        <dbReference type="ARBA" id="ARBA00022889"/>
    </source>
</evidence>
<evidence type="ECO:0000256" key="5">
    <source>
        <dbReference type="ARBA" id="ARBA00022729"/>
    </source>
</evidence>
<feature type="signal peptide" evidence="16">
    <location>
        <begin position="1"/>
        <end position="25"/>
    </location>
</feature>
<evidence type="ECO:0000256" key="1">
    <source>
        <dbReference type="ARBA" id="ARBA00004479"/>
    </source>
</evidence>
<dbReference type="GO" id="GO:0007229">
    <property type="term" value="P:integrin-mediated signaling pathway"/>
    <property type="evidence" value="ECO:0007669"/>
    <property type="project" value="UniProtKB-KW"/>
</dbReference>
<dbReference type="InterPro" id="IPR018184">
    <property type="entry name" value="Integrin_alpha_C_CS"/>
</dbReference>
<proteinExistence type="inferred from homology"/>
<dbReference type="GO" id="GO:0046872">
    <property type="term" value="F:metal ion binding"/>
    <property type="evidence" value="ECO:0007669"/>
    <property type="project" value="UniProtKB-KW"/>
</dbReference>
<dbReference type="InterPro" id="IPR028994">
    <property type="entry name" value="Integrin_alpha_N"/>
</dbReference>
<feature type="domain" description="Integrin alpha second immunoglobulin-like" evidence="19">
    <location>
        <begin position="599"/>
        <end position="694"/>
    </location>
</feature>
<feature type="repeat" description="FG-GAP" evidence="15">
    <location>
        <begin position="336"/>
        <end position="395"/>
    </location>
</feature>
<dbReference type="Gene3D" id="1.20.5.930">
    <property type="entry name" value="Bicelle-embedded integrin alpha(iib) transmembrane segment"/>
    <property type="match status" value="1"/>
</dbReference>
<dbReference type="PANTHER" id="PTHR23220:SF5">
    <property type="entry name" value="INTEGRIN ALPHA-8"/>
    <property type="match status" value="1"/>
</dbReference>
<dbReference type="Pfam" id="PF01839">
    <property type="entry name" value="FG-GAP"/>
    <property type="match status" value="1"/>
</dbReference>
<dbReference type="Ensembl" id="ENSCCRT00020084779.1">
    <property type="protein sequence ID" value="ENSCCRP00020077324.1"/>
    <property type="gene ID" value="ENSCCRG00020035791.1"/>
</dbReference>
<evidence type="ECO:0000256" key="13">
    <source>
        <dbReference type="ARBA" id="ARBA00023170"/>
    </source>
</evidence>
<dbReference type="InterPro" id="IPR048286">
    <property type="entry name" value="Integrin_alpha_Ig-like_3"/>
</dbReference>
<feature type="chain" id="PRO_5034679588" evidence="16">
    <location>
        <begin position="26"/>
        <end position="947"/>
    </location>
</feature>
<keyword evidence="5 16" id="KW-0732">Signal</keyword>
<organism evidence="21 22">
    <name type="scientific">Cyprinus carpio</name>
    <name type="common">Common carp</name>
    <dbReference type="NCBI Taxonomy" id="7962"/>
    <lineage>
        <taxon>Eukaryota</taxon>
        <taxon>Metazoa</taxon>
        <taxon>Chordata</taxon>
        <taxon>Craniata</taxon>
        <taxon>Vertebrata</taxon>
        <taxon>Euteleostomi</taxon>
        <taxon>Actinopterygii</taxon>
        <taxon>Neopterygii</taxon>
        <taxon>Teleostei</taxon>
        <taxon>Ostariophysi</taxon>
        <taxon>Cypriniformes</taxon>
        <taxon>Cyprinidae</taxon>
        <taxon>Cyprininae</taxon>
        <taxon>Cyprinus</taxon>
    </lineage>
</organism>
<dbReference type="SMART" id="SM00191">
    <property type="entry name" value="Int_alpha"/>
    <property type="match status" value="4"/>
</dbReference>
<feature type="transmembrane region" description="Helical" evidence="16">
    <location>
        <begin position="895"/>
        <end position="917"/>
    </location>
</feature>
<keyword evidence="14" id="KW-0325">Glycoprotein</keyword>
<evidence type="ECO:0000256" key="14">
    <source>
        <dbReference type="ARBA" id="ARBA00023180"/>
    </source>
</evidence>
<dbReference type="GO" id="GO:0009897">
    <property type="term" value="C:external side of plasma membrane"/>
    <property type="evidence" value="ECO:0007669"/>
    <property type="project" value="TreeGrafter"/>
</dbReference>
<keyword evidence="13 16" id="KW-0675">Receptor</keyword>
<evidence type="ECO:0000256" key="2">
    <source>
        <dbReference type="ARBA" id="ARBA00008054"/>
    </source>
</evidence>
<evidence type="ECO:0000313" key="21">
    <source>
        <dbReference type="Ensembl" id="ENSCCRP00020077324.1"/>
    </source>
</evidence>
<reference evidence="21" key="1">
    <citation type="submission" date="2025-08" db="UniProtKB">
        <authorList>
            <consortium name="Ensembl"/>
        </authorList>
    </citation>
    <scope>IDENTIFICATION</scope>
</reference>
<dbReference type="GO" id="GO:0098609">
    <property type="term" value="P:cell-cell adhesion"/>
    <property type="evidence" value="ECO:0007669"/>
    <property type="project" value="TreeGrafter"/>
</dbReference>
<accession>A0A8C2ICF5</accession>
<sequence length="947" mass="105813">MHPCFFRVCFRGCLLIFSILHEAAAFNLDLEKPTVYNGPEGSYFGYSLDFYHPTQDKNVMSVLVGAPKANTSQPGIVEGGAVYYCPWPASDPDSCRQIPFDKANNRMIKVNGTREPLEFKSHQWFGASVRTHKDKVVACAPLYHWRTVKVSSEMDPVGTCYVAVQNFSAYAEYSPCRTNNPDPEGQGFCQAGFSVDFTKVTNLPPQACQVITAGVAEILNGYSLKTILRKVQGEKQTVAASDAYDDSYLGKRRVCMFTVCFYVLYAELVAGVPRGAHNFGYVSIQCLYQICEFMCTHRLDDVLVGAPLYMDREFESKPREVGRVYLYLQEDVLLFSPPMTLTGKHLFGRYGSAIAPLGDINQDGYLDVAIGAPFAGEDRGGRVFIYNGQKSGLMLQACQVLKGDWASSGVPAGFGFTLRGDSDLDNNQYPDLLVGAFGVSKIVAYRARPVVTVDAQLILTPRILNPEDKSCRMPNSDDMVTCLSVNVCAKISGIALRMDLQLDWLKQRGAVKRILFTDSHQHQRTQQLVLGQGDRQHCHNYSVYLRDEGEFRDKLSPISVTLNYSLDQNSPPPDLQLRPILDHYSKTFHHEQANILLDCGEDNMCIPDLKLSAKMDRTELLIGDDNLLMLTINAANEGEGAYEAELHVTLPPEADYIGVERRHERLNCEHRTENDTRVVVCDLGNPMVADTNVRDNSRSVPVNLTLSIAARAQVEIRGVSHPAQVVLPFPRWEPKEKPVREDEVGPQVQHIYELHNKGPSSISRTVLEVGWPSRFREEYLLYVLQIITDGPVHCSVNGSLNPLKLEDTPELLGFLRNSSAPTRHRRSVSTAQSYNSKILNCSNINCLMVECVVDRLDRGQSAVIKFRSRLWAHTFLQIGTFVVWAIPDVSFAIPLWVIILAILLGLLVLAVLSLAMWKCGFFDRARPPKDDDVSDREQLTAEKSTDA</sequence>
<dbReference type="InterPro" id="IPR013519">
    <property type="entry name" value="Int_alpha_beta-p"/>
</dbReference>
<evidence type="ECO:0000256" key="17">
    <source>
        <dbReference type="SAM" id="MobiDB-lite"/>
    </source>
</evidence>
<dbReference type="Pfam" id="PF08441">
    <property type="entry name" value="Integrin_A_Ig_1"/>
    <property type="match status" value="1"/>
</dbReference>
<feature type="domain" description="Integrin alpha first immunoglubulin-like" evidence="18">
    <location>
        <begin position="447"/>
        <end position="598"/>
    </location>
</feature>
<dbReference type="GO" id="GO:0008305">
    <property type="term" value="C:integrin complex"/>
    <property type="evidence" value="ECO:0007669"/>
    <property type="project" value="InterPro"/>
</dbReference>
<dbReference type="Proteomes" id="UP000694701">
    <property type="component" value="Unplaced"/>
</dbReference>
<evidence type="ECO:0000256" key="4">
    <source>
        <dbReference type="ARBA" id="ARBA00022723"/>
    </source>
</evidence>
<evidence type="ECO:0000256" key="12">
    <source>
        <dbReference type="ARBA" id="ARBA00023157"/>
    </source>
</evidence>
<keyword evidence="10 16" id="KW-0401">Integrin</keyword>
<evidence type="ECO:0000256" key="16">
    <source>
        <dbReference type="RuleBase" id="RU003762"/>
    </source>
</evidence>
<dbReference type="GO" id="GO:0007160">
    <property type="term" value="P:cell-matrix adhesion"/>
    <property type="evidence" value="ECO:0007669"/>
    <property type="project" value="TreeGrafter"/>
</dbReference>
<dbReference type="Gene3D" id="2.60.40.1530">
    <property type="entry name" value="ntegrin, alpha v. Chain A, domain 4"/>
    <property type="match status" value="1"/>
</dbReference>
<feature type="repeat" description="FG-GAP" evidence="15">
    <location>
        <begin position="399"/>
        <end position="462"/>
    </location>
</feature>
<comment type="similarity">
    <text evidence="2 16">Belongs to the integrin alpha chain family.</text>
</comment>
<keyword evidence="12" id="KW-1015">Disulfide bond</keyword>
<evidence type="ECO:0000256" key="11">
    <source>
        <dbReference type="ARBA" id="ARBA00023136"/>
    </source>
</evidence>
<feature type="region of interest" description="Disordered" evidence="17">
    <location>
        <begin position="927"/>
        <end position="947"/>
    </location>
</feature>
<evidence type="ECO:0000256" key="15">
    <source>
        <dbReference type="PROSITE-ProRule" id="PRU00803"/>
    </source>
</evidence>
<protein>
    <submittedName>
        <fullName evidence="21">Integrin, alpha 8</fullName>
    </submittedName>
</protein>
<dbReference type="AlphaFoldDB" id="A0A8C2ICF5"/>
<dbReference type="InterPro" id="IPR013649">
    <property type="entry name" value="Integrin_alpha_Ig-like_1"/>
</dbReference>
<dbReference type="SUPFAM" id="SSF69179">
    <property type="entry name" value="Integrin domains"/>
    <property type="match status" value="3"/>
</dbReference>
<keyword evidence="9 16" id="KW-1133">Transmembrane helix</keyword>
<dbReference type="FunFam" id="1.20.5.930:FF:000001">
    <property type="entry name" value="Integrin subunit alpha V"/>
    <property type="match status" value="1"/>
</dbReference>
<keyword evidence="3 16" id="KW-0812">Transmembrane</keyword>
<keyword evidence="4" id="KW-0479">Metal-binding</keyword>
<dbReference type="Pfam" id="PF20806">
    <property type="entry name" value="Integrin_A_Ig_3"/>
    <property type="match status" value="1"/>
</dbReference>
<dbReference type="Gene3D" id="2.60.40.1460">
    <property type="entry name" value="Integrin domains. Chain A, domain 2"/>
    <property type="match status" value="1"/>
</dbReference>
<evidence type="ECO:0000259" key="20">
    <source>
        <dbReference type="Pfam" id="PF20806"/>
    </source>
</evidence>
<dbReference type="FunFam" id="2.60.40.1460:FF:000001">
    <property type="entry name" value="Integrin, alpha V"/>
    <property type="match status" value="1"/>
</dbReference>
<dbReference type="InterPro" id="IPR013517">
    <property type="entry name" value="FG-GAP"/>
</dbReference>